<keyword evidence="11" id="KW-1185">Reference proteome</keyword>
<proteinExistence type="inferred from homology"/>
<dbReference type="InterPro" id="IPR000504">
    <property type="entry name" value="RRM_dom"/>
</dbReference>
<evidence type="ECO:0000256" key="7">
    <source>
        <dbReference type="ARBA" id="ARBA00035004"/>
    </source>
</evidence>
<dbReference type="GO" id="GO:0003723">
    <property type="term" value="F:RNA binding"/>
    <property type="evidence" value="ECO:0007669"/>
    <property type="project" value="UniProtKB-UniRule"/>
</dbReference>
<comment type="function">
    <text evidence="7">As a component of the minor spliceosome, involved in the splicing of U12-type introns in pre-mRNAs.</text>
</comment>
<dbReference type="OMA" id="PYRQGRE"/>
<evidence type="ECO:0000256" key="5">
    <source>
        <dbReference type="ARBA" id="ARBA00022884"/>
    </source>
</evidence>
<dbReference type="KEGG" id="nve:5504338"/>
<sequence length="154" mass="18329">MSDEEGKVPRHHKKTDFLYSRPKYREARWERAVKVYTVNLESKFLLVQGVPTVGATKELLEMFALYGPIQEYQLLKDYPKEKFTEVYWIKFEKINSARYAKRKTDNRSFFGGILHVSYAPEYETEEDTREKLQERRRIIAKKTRGRVYYCLGGG</sequence>
<dbReference type="SUPFAM" id="SSF54928">
    <property type="entry name" value="RNA-binding domain, RBD"/>
    <property type="match status" value="1"/>
</dbReference>
<dbReference type="InterPro" id="IPR035979">
    <property type="entry name" value="RBD_domain_sf"/>
</dbReference>
<evidence type="ECO:0000256" key="8">
    <source>
        <dbReference type="PROSITE-ProRule" id="PRU00176"/>
    </source>
</evidence>
<evidence type="ECO:0000256" key="1">
    <source>
        <dbReference type="ARBA" id="ARBA00006938"/>
    </source>
</evidence>
<dbReference type="eggNOG" id="ENOG502QSNB">
    <property type="taxonomic scope" value="Eukaryota"/>
</dbReference>
<gene>
    <name evidence="10" type="ORF">NEMVEDRAFT_v1g130539</name>
</gene>
<evidence type="ECO:0000313" key="11">
    <source>
        <dbReference type="Proteomes" id="UP000001593"/>
    </source>
</evidence>
<keyword evidence="6" id="KW-0508">mRNA splicing</keyword>
<dbReference type="PROSITE" id="PS50102">
    <property type="entry name" value="RRM"/>
    <property type="match status" value="1"/>
</dbReference>
<dbReference type="PANTHER" id="PTHR20957:SF0">
    <property type="entry name" value="RNA-BINDING PROTEIN 48"/>
    <property type="match status" value="1"/>
</dbReference>
<evidence type="ECO:0000256" key="2">
    <source>
        <dbReference type="ARBA" id="ARBA00015189"/>
    </source>
</evidence>
<organism evidence="10 11">
    <name type="scientific">Nematostella vectensis</name>
    <name type="common">Starlet sea anemone</name>
    <dbReference type="NCBI Taxonomy" id="45351"/>
    <lineage>
        <taxon>Eukaryota</taxon>
        <taxon>Metazoa</taxon>
        <taxon>Cnidaria</taxon>
        <taxon>Anthozoa</taxon>
        <taxon>Hexacorallia</taxon>
        <taxon>Actiniaria</taxon>
        <taxon>Edwardsiidae</taxon>
        <taxon>Nematostella</taxon>
    </lineage>
</organism>
<dbReference type="HOGENOM" id="CLU_124051_0_0_1"/>
<dbReference type="EMBL" id="DS469787">
    <property type="protein sequence ID" value="EDO33151.1"/>
    <property type="molecule type" value="Genomic_DNA"/>
</dbReference>
<keyword evidence="5 8" id="KW-0694">RNA-binding</keyword>
<dbReference type="CDD" id="cd12442">
    <property type="entry name" value="RRM_RBM48"/>
    <property type="match status" value="1"/>
</dbReference>
<evidence type="ECO:0000256" key="6">
    <source>
        <dbReference type="ARBA" id="ARBA00023187"/>
    </source>
</evidence>
<dbReference type="GO" id="GO:0008380">
    <property type="term" value="P:RNA splicing"/>
    <property type="evidence" value="ECO:0007669"/>
    <property type="project" value="UniProtKB-KW"/>
</dbReference>
<keyword evidence="3" id="KW-0507">mRNA processing</keyword>
<dbReference type="Gene3D" id="3.30.70.330">
    <property type="match status" value="1"/>
</dbReference>
<evidence type="ECO:0000256" key="4">
    <source>
        <dbReference type="ARBA" id="ARBA00022728"/>
    </source>
</evidence>
<reference evidence="10 11" key="1">
    <citation type="journal article" date="2007" name="Science">
        <title>Sea anemone genome reveals ancestral eumetazoan gene repertoire and genomic organization.</title>
        <authorList>
            <person name="Putnam N.H."/>
            <person name="Srivastava M."/>
            <person name="Hellsten U."/>
            <person name="Dirks B."/>
            <person name="Chapman J."/>
            <person name="Salamov A."/>
            <person name="Terry A."/>
            <person name="Shapiro H."/>
            <person name="Lindquist E."/>
            <person name="Kapitonov V.V."/>
            <person name="Jurka J."/>
            <person name="Genikhovich G."/>
            <person name="Grigoriev I.V."/>
            <person name="Lucas S.M."/>
            <person name="Steele R.E."/>
            <person name="Finnerty J.R."/>
            <person name="Technau U."/>
            <person name="Martindale M.Q."/>
            <person name="Rokhsar D.S."/>
        </authorList>
    </citation>
    <scope>NUCLEOTIDE SEQUENCE [LARGE SCALE GENOMIC DNA]</scope>
    <source>
        <strain evidence="11">CH2 X CH6</strain>
    </source>
</reference>
<evidence type="ECO:0000313" key="10">
    <source>
        <dbReference type="EMBL" id="EDO33151.1"/>
    </source>
</evidence>
<dbReference type="PANTHER" id="PTHR20957">
    <property type="entry name" value="RNA-BINDING PROTEIN 48"/>
    <property type="match status" value="1"/>
</dbReference>
<dbReference type="OrthoDB" id="78358at2759"/>
<dbReference type="InterPro" id="IPR034264">
    <property type="entry name" value="RBM48_RRM"/>
</dbReference>
<dbReference type="AlphaFoldDB" id="A7ST14"/>
<evidence type="ECO:0000259" key="9">
    <source>
        <dbReference type="PROSITE" id="PS50102"/>
    </source>
</evidence>
<feature type="domain" description="RRM" evidence="9">
    <location>
        <begin position="43"/>
        <end position="121"/>
    </location>
</feature>
<accession>A7ST14</accession>
<protein>
    <recommendedName>
        <fullName evidence="2">RNA-binding protein 48</fullName>
    </recommendedName>
</protein>
<dbReference type="InterPro" id="IPR039599">
    <property type="entry name" value="RBM48"/>
</dbReference>
<keyword evidence="4" id="KW-0747">Spliceosome</keyword>
<dbReference type="InParanoid" id="A7ST14"/>
<name>A7ST14_NEMVE</name>
<dbReference type="InterPro" id="IPR012677">
    <property type="entry name" value="Nucleotide-bd_a/b_plait_sf"/>
</dbReference>
<comment type="similarity">
    <text evidence="1">Belongs to the RBM48 family.</text>
</comment>
<dbReference type="FunFam" id="3.30.70.330:FF:000424">
    <property type="entry name" value="RNA-binding protein 48 isoform X4"/>
    <property type="match status" value="1"/>
</dbReference>
<dbReference type="PhylomeDB" id="A7ST14"/>
<dbReference type="GO" id="GO:0006397">
    <property type="term" value="P:mRNA processing"/>
    <property type="evidence" value="ECO:0007669"/>
    <property type="project" value="UniProtKB-KW"/>
</dbReference>
<dbReference type="Pfam" id="PF00076">
    <property type="entry name" value="RRM_1"/>
    <property type="match status" value="1"/>
</dbReference>
<dbReference type="GO" id="GO:0005681">
    <property type="term" value="C:spliceosomal complex"/>
    <property type="evidence" value="ECO:0007669"/>
    <property type="project" value="UniProtKB-KW"/>
</dbReference>
<evidence type="ECO:0000256" key="3">
    <source>
        <dbReference type="ARBA" id="ARBA00022664"/>
    </source>
</evidence>
<dbReference type="Proteomes" id="UP000001593">
    <property type="component" value="Unassembled WGS sequence"/>
</dbReference>
<dbReference type="STRING" id="45351.A7ST14"/>